<organism evidence="1 2">
    <name type="scientific">Jimgerdemannia flammicorona</name>
    <dbReference type="NCBI Taxonomy" id="994334"/>
    <lineage>
        <taxon>Eukaryota</taxon>
        <taxon>Fungi</taxon>
        <taxon>Fungi incertae sedis</taxon>
        <taxon>Mucoromycota</taxon>
        <taxon>Mucoromycotina</taxon>
        <taxon>Endogonomycetes</taxon>
        <taxon>Endogonales</taxon>
        <taxon>Endogonaceae</taxon>
        <taxon>Jimgerdemannia</taxon>
    </lineage>
</organism>
<evidence type="ECO:0000313" key="2">
    <source>
        <dbReference type="Proteomes" id="UP000274822"/>
    </source>
</evidence>
<evidence type="ECO:0000313" key="1">
    <source>
        <dbReference type="EMBL" id="RUS30148.1"/>
    </source>
</evidence>
<proteinExistence type="predicted"/>
<reference evidence="1 2" key="1">
    <citation type="journal article" date="2018" name="New Phytol.">
        <title>Phylogenomics of Endogonaceae and evolution of mycorrhizas within Mucoromycota.</title>
        <authorList>
            <person name="Chang Y."/>
            <person name="Desiro A."/>
            <person name="Na H."/>
            <person name="Sandor L."/>
            <person name="Lipzen A."/>
            <person name="Clum A."/>
            <person name="Barry K."/>
            <person name="Grigoriev I.V."/>
            <person name="Martin F.M."/>
            <person name="Stajich J.E."/>
            <person name="Smith M.E."/>
            <person name="Bonito G."/>
            <person name="Spatafora J.W."/>
        </authorList>
    </citation>
    <scope>NUCLEOTIDE SEQUENCE [LARGE SCALE GENOMIC DNA]</scope>
    <source>
        <strain evidence="1 2">AD002</strain>
    </source>
</reference>
<comment type="caution">
    <text evidence="1">The sequence shown here is derived from an EMBL/GenBank/DDBJ whole genome shotgun (WGS) entry which is preliminary data.</text>
</comment>
<keyword evidence="2" id="KW-1185">Reference proteome</keyword>
<accession>A0A433QK50</accession>
<dbReference type="Proteomes" id="UP000274822">
    <property type="component" value="Unassembled WGS sequence"/>
</dbReference>
<sequence length="231" mass="26375">MSSCSRMTKKNNLQEMFDRELWMAVVDDIEKQFVPYRLSDDDILQCHAVSETASHTSEDCKPLLRKWQQAGENTLTEFFESVSTDNASETKIRSFALGQRPDFSVFTSAKNKKEFLFVTEVESPKHRGPEGLFNGLFNDKAKSGNLMKDSLDKMIDDGVENKDVVVCGLLKQDLRYDGVYRMITLGRFFLPRDNHDFWIIVTHTCEICVKSLRTSKFKAEVVSNEASPGGY</sequence>
<dbReference type="EMBL" id="RBNJ01004229">
    <property type="protein sequence ID" value="RUS30148.1"/>
    <property type="molecule type" value="Genomic_DNA"/>
</dbReference>
<name>A0A433QK50_9FUNG</name>
<dbReference type="AlphaFoldDB" id="A0A433QK50"/>
<protein>
    <submittedName>
        <fullName evidence="1">Uncharacterized protein</fullName>
    </submittedName>
</protein>
<gene>
    <name evidence="1" type="ORF">BC938DRAFT_479797</name>
</gene>